<evidence type="ECO:0000313" key="4">
    <source>
        <dbReference type="EMBL" id="QTA89367.1"/>
    </source>
</evidence>
<dbReference type="SUPFAM" id="SSF74982">
    <property type="entry name" value="Small protein B (SmpB)"/>
    <property type="match status" value="1"/>
</dbReference>
<comment type="subcellular location">
    <subcellularLocation>
        <location evidence="3">Cytoplasm</location>
    </subcellularLocation>
    <text evidence="3">The tmRNA-SmpB complex associates with stalled 70S ribosomes.</text>
</comment>
<dbReference type="Proteomes" id="UP000663722">
    <property type="component" value="Chromosome"/>
</dbReference>
<dbReference type="NCBIfam" id="TIGR00086">
    <property type="entry name" value="smpB"/>
    <property type="match status" value="1"/>
</dbReference>
<evidence type="ECO:0000313" key="5">
    <source>
        <dbReference type="Proteomes" id="UP000663722"/>
    </source>
</evidence>
<dbReference type="PANTHER" id="PTHR30308">
    <property type="entry name" value="TMRNA-BINDING COMPONENT OF TRANS-TRANSLATION TAGGING COMPLEX"/>
    <property type="match status" value="1"/>
</dbReference>
<dbReference type="AlphaFoldDB" id="A0A975GPZ8"/>
<dbReference type="InterPro" id="IPR023620">
    <property type="entry name" value="SmpB"/>
</dbReference>
<dbReference type="InterPro" id="IPR000037">
    <property type="entry name" value="SsrA-bd_prot"/>
</dbReference>
<dbReference type="KEGG" id="dmm:dnm_054180"/>
<dbReference type="GO" id="GO:0070930">
    <property type="term" value="P:trans-translation-dependent protein tagging"/>
    <property type="evidence" value="ECO:0007669"/>
    <property type="project" value="TreeGrafter"/>
</dbReference>
<dbReference type="InterPro" id="IPR020081">
    <property type="entry name" value="SsrA-bd_prot_CS"/>
</dbReference>
<evidence type="ECO:0000256" key="1">
    <source>
        <dbReference type="ARBA" id="ARBA00022490"/>
    </source>
</evidence>
<proteinExistence type="inferred from homology"/>
<dbReference type="PROSITE" id="PS01317">
    <property type="entry name" value="SSRP"/>
    <property type="match status" value="1"/>
</dbReference>
<dbReference type="GO" id="GO:0070929">
    <property type="term" value="P:trans-translation"/>
    <property type="evidence" value="ECO:0007669"/>
    <property type="project" value="UniProtKB-UniRule"/>
</dbReference>
<gene>
    <name evidence="3 4" type="primary">smpB</name>
    <name evidence="4" type="ORF">dnm_054180</name>
</gene>
<protein>
    <recommendedName>
        <fullName evidence="3">SsrA-binding protein</fullName>
    </recommendedName>
    <alternativeName>
        <fullName evidence="3">Small protein B</fullName>
    </alternativeName>
</protein>
<keyword evidence="5" id="KW-1185">Reference proteome</keyword>
<dbReference type="EMBL" id="CP061800">
    <property type="protein sequence ID" value="QTA89367.1"/>
    <property type="molecule type" value="Genomic_DNA"/>
</dbReference>
<dbReference type="NCBIfam" id="NF003843">
    <property type="entry name" value="PRK05422.1"/>
    <property type="match status" value="1"/>
</dbReference>
<dbReference type="Gene3D" id="2.40.280.10">
    <property type="match status" value="1"/>
</dbReference>
<dbReference type="GO" id="GO:0005829">
    <property type="term" value="C:cytosol"/>
    <property type="evidence" value="ECO:0007669"/>
    <property type="project" value="TreeGrafter"/>
</dbReference>
<comment type="similarity">
    <text evidence="3">Belongs to the SmpB family.</text>
</comment>
<organism evidence="4 5">
    <name type="scientific">Desulfonema magnum</name>
    <dbReference type="NCBI Taxonomy" id="45655"/>
    <lineage>
        <taxon>Bacteria</taxon>
        <taxon>Pseudomonadati</taxon>
        <taxon>Thermodesulfobacteriota</taxon>
        <taxon>Desulfobacteria</taxon>
        <taxon>Desulfobacterales</taxon>
        <taxon>Desulfococcaceae</taxon>
        <taxon>Desulfonema</taxon>
    </lineage>
</organism>
<comment type="function">
    <text evidence="3">Required for rescue of stalled ribosomes mediated by trans-translation. Binds to transfer-messenger RNA (tmRNA), required for stable association of tmRNA with ribosomes. tmRNA and SmpB together mimic tRNA shape, replacing the anticodon stem-loop with SmpB. tmRNA is encoded by the ssrA gene; the 2 termini fold to resemble tRNA(Ala) and it encodes a 'tag peptide', a short internal open reading frame. During trans-translation Ala-aminoacylated tmRNA acts like a tRNA, entering the A-site of stalled ribosomes, displacing the stalled mRNA. The ribosome then switches to translate the ORF on the tmRNA; the nascent peptide is terminated with the 'tag peptide' encoded by the tmRNA and targeted for degradation. The ribosome is freed to recommence translation, which seems to be the essential function of trans-translation.</text>
</comment>
<keyword evidence="1 3" id="KW-0963">Cytoplasm</keyword>
<evidence type="ECO:0000256" key="2">
    <source>
        <dbReference type="ARBA" id="ARBA00022884"/>
    </source>
</evidence>
<dbReference type="PANTHER" id="PTHR30308:SF2">
    <property type="entry name" value="SSRA-BINDING PROTEIN"/>
    <property type="match status" value="1"/>
</dbReference>
<dbReference type="Pfam" id="PF01668">
    <property type="entry name" value="SmpB"/>
    <property type="match status" value="1"/>
</dbReference>
<accession>A0A975GPZ8</accession>
<reference evidence="4" key="1">
    <citation type="journal article" date="2021" name="Microb. Physiol.">
        <title>Proteogenomic Insights into the Physiology of Marine, Sulfate-Reducing, Filamentous Desulfonema limicola and Desulfonema magnum.</title>
        <authorList>
            <person name="Schnaars V."/>
            <person name="Wohlbrand L."/>
            <person name="Scheve S."/>
            <person name="Hinrichs C."/>
            <person name="Reinhardt R."/>
            <person name="Rabus R."/>
        </authorList>
    </citation>
    <scope>NUCLEOTIDE SEQUENCE</scope>
    <source>
        <strain evidence="4">4be13</strain>
    </source>
</reference>
<name>A0A975GPZ8_9BACT</name>
<keyword evidence="2 3" id="KW-0694">RNA-binding</keyword>
<dbReference type="HAMAP" id="MF_00023">
    <property type="entry name" value="SmpB"/>
    <property type="match status" value="1"/>
</dbReference>
<dbReference type="GO" id="GO:0003723">
    <property type="term" value="F:RNA binding"/>
    <property type="evidence" value="ECO:0007669"/>
    <property type="project" value="UniProtKB-UniRule"/>
</dbReference>
<evidence type="ECO:0000256" key="3">
    <source>
        <dbReference type="HAMAP-Rule" id="MF_00023"/>
    </source>
</evidence>
<dbReference type="CDD" id="cd09294">
    <property type="entry name" value="SmpB"/>
    <property type="match status" value="1"/>
</dbReference>
<sequence>MLLYTESGESKGDTNIMEKRNIKMVTENRKARHDYSVIDQYEAGMVLSGTEVKSLRVGRAHLKDSYAKIKNGEVFVHQMHIGPYPFAYYGNHDPLRPRKLLLHNHEIKKLIGKVKEKGFSLIPLRVYFKNGKAKMAIALAKGKKSHDKREAIRRRDEQRYLERERKDF</sequence>